<comment type="similarity">
    <text evidence="4">Belongs to the CHCHD7 family.</text>
</comment>
<dbReference type="InterPro" id="IPR051040">
    <property type="entry name" value="COX23"/>
</dbReference>
<accession>A0A9N7Z0Z0</accession>
<evidence type="ECO:0000313" key="6">
    <source>
        <dbReference type="EMBL" id="CAB1451678.1"/>
    </source>
</evidence>
<dbReference type="Proteomes" id="UP001153269">
    <property type="component" value="Unassembled WGS sequence"/>
</dbReference>
<evidence type="ECO:0000256" key="5">
    <source>
        <dbReference type="ARBA" id="ARBA00039509"/>
    </source>
</evidence>
<evidence type="ECO:0000313" key="7">
    <source>
        <dbReference type="Proteomes" id="UP001153269"/>
    </source>
</evidence>
<sequence>MSAKESYSLGGLSIYVVSFQRLPLADVAVQMEKKVRNQDINPCIEQSDASRKCLDVNNYDKSKCSAHFKTYKDCRKYWHNVMVDRRRNGVKPEMPSAAERLEMLAAIGGKPY</sequence>
<dbReference type="SUPFAM" id="SSF47072">
    <property type="entry name" value="Cysteine alpha-hairpin motif"/>
    <property type="match status" value="1"/>
</dbReference>
<keyword evidence="2" id="KW-0496">Mitochondrion</keyword>
<dbReference type="PROSITE" id="PS51808">
    <property type="entry name" value="CHCH"/>
    <property type="match status" value="1"/>
</dbReference>
<dbReference type="PANTHER" id="PTHR46811">
    <property type="entry name" value="COILED-COIL-HELIX-COILED-COIL-HELIX DOMAIN-CONTAINING PROTEIN 7"/>
    <property type="match status" value="1"/>
</dbReference>
<dbReference type="PANTHER" id="PTHR46811:SF1">
    <property type="entry name" value="COILED-COIL-HELIX-COILED-COIL-HELIX DOMAIN-CONTAINING PROTEIN 7"/>
    <property type="match status" value="1"/>
</dbReference>
<protein>
    <recommendedName>
        <fullName evidence="5">Coiled-coil-helix-coiled-coil-helix domain-containing protein 7</fullName>
    </recommendedName>
</protein>
<evidence type="ECO:0000256" key="4">
    <source>
        <dbReference type="ARBA" id="ARBA00038205"/>
    </source>
</evidence>
<dbReference type="GO" id="GO:0005758">
    <property type="term" value="C:mitochondrial intermembrane space"/>
    <property type="evidence" value="ECO:0007669"/>
    <property type="project" value="UniProtKB-SubCell"/>
</dbReference>
<dbReference type="InterPro" id="IPR009069">
    <property type="entry name" value="Cys_alpha_HP_mot_SF"/>
</dbReference>
<keyword evidence="3" id="KW-1015">Disulfide bond</keyword>
<dbReference type="GO" id="GO:0033108">
    <property type="term" value="P:mitochondrial respiratory chain complex assembly"/>
    <property type="evidence" value="ECO:0007669"/>
    <property type="project" value="TreeGrafter"/>
</dbReference>
<reference evidence="6" key="1">
    <citation type="submission" date="2020-03" db="EMBL/GenBank/DDBJ databases">
        <authorList>
            <person name="Weist P."/>
        </authorList>
    </citation>
    <scope>NUCLEOTIDE SEQUENCE</scope>
</reference>
<name>A0A9N7Z0Z0_PLEPL</name>
<organism evidence="6 7">
    <name type="scientific">Pleuronectes platessa</name>
    <name type="common">European plaice</name>
    <dbReference type="NCBI Taxonomy" id="8262"/>
    <lineage>
        <taxon>Eukaryota</taxon>
        <taxon>Metazoa</taxon>
        <taxon>Chordata</taxon>
        <taxon>Craniata</taxon>
        <taxon>Vertebrata</taxon>
        <taxon>Euteleostomi</taxon>
        <taxon>Actinopterygii</taxon>
        <taxon>Neopterygii</taxon>
        <taxon>Teleostei</taxon>
        <taxon>Neoteleostei</taxon>
        <taxon>Acanthomorphata</taxon>
        <taxon>Carangaria</taxon>
        <taxon>Pleuronectiformes</taxon>
        <taxon>Pleuronectoidei</taxon>
        <taxon>Pleuronectidae</taxon>
        <taxon>Pleuronectes</taxon>
    </lineage>
</organism>
<proteinExistence type="inferred from homology"/>
<evidence type="ECO:0000256" key="3">
    <source>
        <dbReference type="ARBA" id="ARBA00023157"/>
    </source>
</evidence>
<comment type="subcellular location">
    <subcellularLocation>
        <location evidence="1">Mitochondrion intermembrane space</location>
    </subcellularLocation>
</comment>
<comment type="caution">
    <text evidence="6">The sequence shown here is derived from an EMBL/GenBank/DDBJ whole genome shotgun (WGS) entry which is preliminary data.</text>
</comment>
<dbReference type="EMBL" id="CADEAL010004097">
    <property type="protein sequence ID" value="CAB1451678.1"/>
    <property type="molecule type" value="Genomic_DNA"/>
</dbReference>
<dbReference type="AlphaFoldDB" id="A0A9N7Z0Z0"/>
<dbReference type="Gene3D" id="1.10.287.1130">
    <property type="entry name" value="CytochromE C oxidase copper chaperone"/>
    <property type="match status" value="1"/>
</dbReference>
<gene>
    <name evidence="6" type="ORF">PLEPLA_LOCUS39404</name>
</gene>
<keyword evidence="7" id="KW-1185">Reference proteome</keyword>
<evidence type="ECO:0000256" key="1">
    <source>
        <dbReference type="ARBA" id="ARBA00004569"/>
    </source>
</evidence>
<evidence type="ECO:0000256" key="2">
    <source>
        <dbReference type="ARBA" id="ARBA00023128"/>
    </source>
</evidence>